<name>A0A5S4X5P4_9BRAD</name>
<reference evidence="1 2" key="1">
    <citation type="submission" date="2019-08" db="EMBL/GenBank/DDBJ databases">
        <title>Bradyrhizobium hipponensis sp. nov., a rhizobium isolated from a Lupinus angustifolius root nodule in Tunisia.</title>
        <authorList>
            <person name="Off K."/>
            <person name="Rejili M."/>
            <person name="Mars M."/>
            <person name="Brachmann A."/>
            <person name="Marin M."/>
        </authorList>
    </citation>
    <scope>NUCLEOTIDE SEQUENCE [LARGE SCALE GENOMIC DNA]</scope>
    <source>
        <strain evidence="1 2">CTAW11</strain>
    </source>
</reference>
<organism evidence="1 2">
    <name type="scientific">Bradyrhizobium cytisi</name>
    <dbReference type="NCBI Taxonomy" id="515489"/>
    <lineage>
        <taxon>Bacteria</taxon>
        <taxon>Pseudomonadati</taxon>
        <taxon>Pseudomonadota</taxon>
        <taxon>Alphaproteobacteria</taxon>
        <taxon>Hyphomicrobiales</taxon>
        <taxon>Nitrobacteraceae</taxon>
        <taxon>Bradyrhizobium</taxon>
    </lineage>
</organism>
<dbReference type="EMBL" id="VSSR01000006">
    <property type="protein sequence ID" value="TYL87726.1"/>
    <property type="molecule type" value="Genomic_DNA"/>
</dbReference>
<dbReference type="AlphaFoldDB" id="A0A5S4X5P4"/>
<proteinExistence type="predicted"/>
<evidence type="ECO:0000313" key="1">
    <source>
        <dbReference type="EMBL" id="TYL87726.1"/>
    </source>
</evidence>
<dbReference type="OrthoDB" id="8240280at2"/>
<accession>A0A5S4X5P4</accession>
<evidence type="ECO:0000313" key="2">
    <source>
        <dbReference type="Proteomes" id="UP000324853"/>
    </source>
</evidence>
<comment type="caution">
    <text evidence="1">The sequence shown here is derived from an EMBL/GenBank/DDBJ whole genome shotgun (WGS) entry which is preliminary data.</text>
</comment>
<keyword evidence="2" id="KW-1185">Reference proteome</keyword>
<gene>
    <name evidence="1" type="ORF">FXB38_02780</name>
</gene>
<sequence length="71" mass="8128">MAETNCLIVRAYGRQLDQLRAEASTIARESKIGWWIEQADRGKRFCFENAEAKKAFASICENFAVPYLDPE</sequence>
<protein>
    <submittedName>
        <fullName evidence="1">Uncharacterized protein</fullName>
    </submittedName>
</protein>
<dbReference type="RefSeq" id="WP_148749248.1">
    <property type="nucleotide sequence ID" value="NZ_VSSR01000006.1"/>
</dbReference>
<dbReference type="Proteomes" id="UP000324853">
    <property type="component" value="Unassembled WGS sequence"/>
</dbReference>